<dbReference type="EMBL" id="MEUG01000001">
    <property type="protein sequence ID" value="OGC27830.1"/>
    <property type="molecule type" value="Genomic_DNA"/>
</dbReference>
<evidence type="ECO:0000256" key="16">
    <source>
        <dbReference type="ARBA" id="ARBA00042156"/>
    </source>
</evidence>
<sequence length="938" mass="104325">MIEKIIIKGAREHNLKNIHLELPRHKLIVFTGLSGSGKSSLAFDTLYAEGQRRYVESLSAYARQFLEQMAKPDVDSIDGLSPVISIDQKAPPRNPRSTVGTVTEIYDYFRLLYANIGVPHCPKCGRKIERQTAQQIVDQILELPEGEKVMVLAPVIRGRKGEYKSLFADIQKDGFIRVRVDGKVLELADVPDLDKKLKHDISIVIDRVVVGVGNRKRLNESVENALRWGNGIVELLPEKAGAKPKVFSEKFACADCGISFDEITPRIFSFNSPYGACPECKGLGDKLEFDPDLVIPNRNLTLAEGAIVPWGDAASYYLQKLEAVGETFGFDLNTPVKKLNKEQLNVILYGSKKPIKFKYVMDRGYWENEGTFEGVIVNLRRRYLETKSENVRFYLYRYMSSIPCSVCGGKRLKPESLSVLVGGKSIAELAAMPINVIQKFIEDLRFNEREQTISRQIIKEIKARLAFLINVGLAYLSLDRQSSTLSGGEAQRTRLATQVGSGLVGVLYILDEPSIGLHQRDNKRLIETLTRLRDLGNTVIVVEHDEETMRSADFLVDIGPGAGVHGGKIVAAGSVDDLIKEKNSITGKYLSGELKIELPRDRRSGNGHYLQIIGAEHHNLKKIDVSFPLGNFTCVTGVSGSGKSSLINDILYKALANKFYRAVDKPGRYDEIKGLEHIDKVVIIDQTPIGKTPRSNPATYTGVFDHIRNLFTMTQEARIRGYKTGRFSFNVRGGRCEACAGDGLVKIEMHFLPDVYVPCDVCKGKRYNRETLEVHYKGKNIYDVLNMTVEEALQLFENIPQIERKLQTLSDVGLSYIKLGQSATTLSGGEAQRIKLATELATRSTGRTLYLLDEPTTGLHFDDIKKLLEVLHRLVAAGNSMIVIEHNLDVIKTADHIIDLGPEGGEEGGEIIAEGTPEAVAKISGSYTGKYLRKLLKP</sequence>
<evidence type="ECO:0000256" key="13">
    <source>
        <dbReference type="ARBA" id="ARBA00023204"/>
    </source>
</evidence>
<dbReference type="NCBIfam" id="NF001503">
    <property type="entry name" value="PRK00349.1"/>
    <property type="match status" value="1"/>
</dbReference>
<dbReference type="GO" id="GO:0016887">
    <property type="term" value="F:ATP hydrolysis activity"/>
    <property type="evidence" value="ECO:0007669"/>
    <property type="project" value="InterPro"/>
</dbReference>
<dbReference type="InterPro" id="IPR041552">
    <property type="entry name" value="UvrA_DNA-bd"/>
</dbReference>
<feature type="binding site" evidence="17">
    <location>
        <begin position="637"/>
        <end position="644"/>
    </location>
    <ligand>
        <name>ATP</name>
        <dbReference type="ChEBI" id="CHEBI:30616"/>
    </ligand>
</feature>
<dbReference type="GO" id="GO:0009432">
    <property type="term" value="P:SOS response"/>
    <property type="evidence" value="ECO:0007669"/>
    <property type="project" value="UniProtKB-UniRule"/>
</dbReference>
<keyword evidence="5 17" id="KW-0547">Nucleotide-binding</keyword>
<evidence type="ECO:0000256" key="8">
    <source>
        <dbReference type="ARBA" id="ARBA00022771"/>
    </source>
</evidence>
<feature type="zinc finger region" description="C4-type" evidence="17">
    <location>
        <begin position="736"/>
        <end position="762"/>
    </location>
</feature>
<evidence type="ECO:0000313" key="19">
    <source>
        <dbReference type="EMBL" id="OGC27830.1"/>
    </source>
</evidence>
<evidence type="ECO:0000256" key="17">
    <source>
        <dbReference type="HAMAP-Rule" id="MF_00205"/>
    </source>
</evidence>
<keyword evidence="4 17" id="KW-0677">Repeat</keyword>
<dbReference type="Gene3D" id="1.20.1580.10">
    <property type="entry name" value="ABC transporter ATPase like domain"/>
    <property type="match status" value="2"/>
</dbReference>
<dbReference type="InterPro" id="IPR027417">
    <property type="entry name" value="P-loop_NTPase"/>
</dbReference>
<dbReference type="Gene3D" id="1.10.8.280">
    <property type="entry name" value="ABC transporter ATPase domain-like"/>
    <property type="match status" value="1"/>
</dbReference>
<dbReference type="FunFam" id="1.20.1580.10:FF:000002">
    <property type="entry name" value="UvrABC system protein A"/>
    <property type="match status" value="1"/>
</dbReference>
<keyword evidence="10 17" id="KW-0067">ATP-binding</keyword>
<comment type="similarity">
    <text evidence="14 17">Belongs to the ABC transporter superfamily. UvrA family.</text>
</comment>
<evidence type="ECO:0000256" key="6">
    <source>
        <dbReference type="ARBA" id="ARBA00022763"/>
    </source>
</evidence>
<dbReference type="Gene3D" id="3.30.1490.20">
    <property type="entry name" value="ATP-grasp fold, A domain"/>
    <property type="match status" value="1"/>
</dbReference>
<evidence type="ECO:0000256" key="14">
    <source>
        <dbReference type="ARBA" id="ARBA00038000"/>
    </source>
</evidence>
<dbReference type="HAMAP" id="MF_00205">
    <property type="entry name" value="UvrA"/>
    <property type="match status" value="1"/>
</dbReference>
<dbReference type="Pfam" id="PF17755">
    <property type="entry name" value="UvrA_DNA-bind"/>
    <property type="match status" value="1"/>
</dbReference>
<dbReference type="InterPro" id="IPR004602">
    <property type="entry name" value="UvrA"/>
</dbReference>
<keyword evidence="7 17" id="KW-0228">DNA excision</keyword>
<dbReference type="Gene3D" id="3.40.50.300">
    <property type="entry name" value="P-loop containing nucleotide triphosphate hydrolases"/>
    <property type="match status" value="2"/>
</dbReference>
<feature type="zinc finger region" description="C4-type" evidence="17">
    <location>
        <begin position="253"/>
        <end position="280"/>
    </location>
</feature>
<dbReference type="InterPro" id="IPR003593">
    <property type="entry name" value="AAA+_ATPase"/>
</dbReference>
<dbReference type="SUPFAM" id="SSF52540">
    <property type="entry name" value="P-loop containing nucleoside triphosphate hydrolases"/>
    <property type="match status" value="2"/>
</dbReference>
<evidence type="ECO:0000256" key="12">
    <source>
        <dbReference type="ARBA" id="ARBA00023125"/>
    </source>
</evidence>
<dbReference type="InterPro" id="IPR003439">
    <property type="entry name" value="ABC_transporter-like_ATP-bd"/>
</dbReference>
<dbReference type="NCBIfam" id="TIGR00630">
    <property type="entry name" value="uvra"/>
    <property type="match status" value="1"/>
</dbReference>
<proteinExistence type="inferred from homology"/>
<dbReference type="SMART" id="SM00382">
    <property type="entry name" value="AAA"/>
    <property type="match status" value="1"/>
</dbReference>
<dbReference type="PROSITE" id="PS00211">
    <property type="entry name" value="ABC_TRANSPORTER_1"/>
    <property type="match status" value="1"/>
</dbReference>
<dbReference type="InterPro" id="IPR041102">
    <property type="entry name" value="UvrA_inter"/>
</dbReference>
<accession>A0A1F4T5L2</accession>
<evidence type="ECO:0000256" key="10">
    <source>
        <dbReference type="ARBA" id="ARBA00022840"/>
    </source>
</evidence>
<comment type="function">
    <text evidence="17">The UvrABC repair system catalyzes the recognition and processing of DNA lesions. UvrA is an ATPase and a DNA-binding protein. A damage recognition complex composed of 2 UvrA and 2 UvrB subunits scans DNA for abnormalities. When the presence of a lesion has been verified by UvrB, the UvrA molecules dissociate.</text>
</comment>
<dbReference type="PANTHER" id="PTHR43152:SF3">
    <property type="entry name" value="UVRABC SYSTEM PROTEIN A"/>
    <property type="match status" value="1"/>
</dbReference>
<keyword evidence="12 17" id="KW-0238">DNA-binding</keyword>
<name>A0A1F4T5L2_UNCSA</name>
<evidence type="ECO:0000256" key="2">
    <source>
        <dbReference type="ARBA" id="ARBA00022490"/>
    </source>
</evidence>
<evidence type="ECO:0000313" key="20">
    <source>
        <dbReference type="Proteomes" id="UP000178602"/>
    </source>
</evidence>
<keyword evidence="8 17" id="KW-0863">Zinc-finger</keyword>
<evidence type="ECO:0000256" key="5">
    <source>
        <dbReference type="ARBA" id="ARBA00022741"/>
    </source>
</evidence>
<dbReference type="InterPro" id="IPR017871">
    <property type="entry name" value="ABC_transporter-like_CS"/>
</dbReference>
<comment type="caution">
    <text evidence="19">The sequence shown here is derived from an EMBL/GenBank/DDBJ whole genome shotgun (WGS) entry which is preliminary data.</text>
</comment>
<evidence type="ECO:0000256" key="4">
    <source>
        <dbReference type="ARBA" id="ARBA00022737"/>
    </source>
</evidence>
<comment type="subcellular location">
    <subcellularLocation>
        <location evidence="1 17">Cytoplasm</location>
    </subcellularLocation>
</comment>
<keyword evidence="3 17" id="KW-0479">Metal-binding</keyword>
<dbReference type="Pfam" id="PF17760">
    <property type="entry name" value="UvrA_inter"/>
    <property type="match status" value="1"/>
</dbReference>
<gene>
    <name evidence="17" type="primary">uvrA</name>
    <name evidence="19" type="ORF">A3K49_02345</name>
</gene>
<keyword evidence="2 17" id="KW-0963">Cytoplasm</keyword>
<dbReference type="GO" id="GO:0003677">
    <property type="term" value="F:DNA binding"/>
    <property type="evidence" value="ECO:0007669"/>
    <property type="project" value="UniProtKB-UniRule"/>
</dbReference>
<dbReference type="PROSITE" id="PS50893">
    <property type="entry name" value="ABC_TRANSPORTER_2"/>
    <property type="match status" value="1"/>
</dbReference>
<dbReference type="GO" id="GO:0006289">
    <property type="term" value="P:nucleotide-excision repair"/>
    <property type="evidence" value="ECO:0007669"/>
    <property type="project" value="UniProtKB-UniRule"/>
</dbReference>
<dbReference type="Proteomes" id="UP000178602">
    <property type="component" value="Unassembled WGS sequence"/>
</dbReference>
<keyword evidence="13 17" id="KW-0234">DNA repair</keyword>
<evidence type="ECO:0000256" key="11">
    <source>
        <dbReference type="ARBA" id="ARBA00022881"/>
    </source>
</evidence>
<dbReference type="GO" id="GO:0005737">
    <property type="term" value="C:cytoplasm"/>
    <property type="evidence" value="ECO:0007669"/>
    <property type="project" value="UniProtKB-SubCell"/>
</dbReference>
<dbReference type="GO" id="GO:0005524">
    <property type="term" value="F:ATP binding"/>
    <property type="evidence" value="ECO:0007669"/>
    <property type="project" value="UniProtKB-UniRule"/>
</dbReference>
<dbReference type="GO" id="GO:0009380">
    <property type="term" value="C:excinuclease repair complex"/>
    <property type="evidence" value="ECO:0007669"/>
    <property type="project" value="InterPro"/>
</dbReference>
<protein>
    <recommendedName>
        <fullName evidence="15 17">UvrABC system protein A</fullName>
        <shortName evidence="17">UvrA protein</shortName>
    </recommendedName>
    <alternativeName>
        <fullName evidence="16 17">Excinuclease ABC subunit A</fullName>
    </alternativeName>
</protein>
<dbReference type="CDD" id="cd03271">
    <property type="entry name" value="ABC_UvrA_II"/>
    <property type="match status" value="1"/>
</dbReference>
<dbReference type="GO" id="GO:0009381">
    <property type="term" value="F:excinuclease ABC activity"/>
    <property type="evidence" value="ECO:0007669"/>
    <property type="project" value="UniProtKB-UniRule"/>
</dbReference>
<organism evidence="19 20">
    <name type="scientific">candidate division WOR-1 bacterium RIFOXYC12_FULL_54_18</name>
    <dbReference type="NCBI Taxonomy" id="1802584"/>
    <lineage>
        <taxon>Bacteria</taxon>
        <taxon>Bacillati</taxon>
        <taxon>Saganbacteria</taxon>
    </lineage>
</organism>
<keyword evidence="11 17" id="KW-0267">Excision nuclease</keyword>
<dbReference type="AlphaFoldDB" id="A0A1F4T5L2"/>
<evidence type="ECO:0000256" key="15">
    <source>
        <dbReference type="ARBA" id="ARBA00039316"/>
    </source>
</evidence>
<dbReference type="GO" id="GO:0008270">
    <property type="term" value="F:zinc ion binding"/>
    <property type="evidence" value="ECO:0007669"/>
    <property type="project" value="UniProtKB-UniRule"/>
</dbReference>
<feature type="domain" description="ABC transporter" evidence="18">
    <location>
        <begin position="602"/>
        <end position="933"/>
    </location>
</feature>
<evidence type="ECO:0000256" key="7">
    <source>
        <dbReference type="ARBA" id="ARBA00022769"/>
    </source>
</evidence>
<evidence type="ECO:0000256" key="3">
    <source>
        <dbReference type="ARBA" id="ARBA00022723"/>
    </source>
</evidence>
<comment type="subunit">
    <text evidence="17">Forms a heterotetramer with UvrB during the search for lesions.</text>
</comment>
<evidence type="ECO:0000259" key="18">
    <source>
        <dbReference type="PROSITE" id="PS50893"/>
    </source>
</evidence>
<evidence type="ECO:0000256" key="9">
    <source>
        <dbReference type="ARBA" id="ARBA00022833"/>
    </source>
</evidence>
<feature type="binding site" evidence="17">
    <location>
        <begin position="32"/>
        <end position="39"/>
    </location>
    <ligand>
        <name>ATP</name>
        <dbReference type="ChEBI" id="CHEBI:30616"/>
    </ligand>
</feature>
<keyword evidence="17" id="KW-0742">SOS response</keyword>
<dbReference type="InterPro" id="IPR013815">
    <property type="entry name" value="ATP_grasp_subdomain_1"/>
</dbReference>
<keyword evidence="9 17" id="KW-0862">Zinc</keyword>
<dbReference type="Pfam" id="PF00005">
    <property type="entry name" value="ABC_tran"/>
    <property type="match status" value="1"/>
</dbReference>
<evidence type="ECO:0000256" key="1">
    <source>
        <dbReference type="ARBA" id="ARBA00004496"/>
    </source>
</evidence>
<reference evidence="19 20" key="1">
    <citation type="journal article" date="2016" name="Nat. Commun.">
        <title>Thousands of microbial genomes shed light on interconnected biogeochemical processes in an aquifer system.</title>
        <authorList>
            <person name="Anantharaman K."/>
            <person name="Brown C.T."/>
            <person name="Hug L.A."/>
            <person name="Sharon I."/>
            <person name="Castelle C.J."/>
            <person name="Probst A.J."/>
            <person name="Thomas B.C."/>
            <person name="Singh A."/>
            <person name="Wilkins M.J."/>
            <person name="Karaoz U."/>
            <person name="Brodie E.L."/>
            <person name="Williams K.H."/>
            <person name="Hubbard S.S."/>
            <person name="Banfield J.F."/>
        </authorList>
    </citation>
    <scope>NUCLEOTIDE SEQUENCE [LARGE SCALE GENOMIC DNA]</scope>
</reference>
<dbReference type="PANTHER" id="PTHR43152">
    <property type="entry name" value="UVRABC SYSTEM PROTEIN A"/>
    <property type="match status" value="1"/>
</dbReference>
<keyword evidence="6 17" id="KW-0227">DNA damage</keyword>